<sequence length="212" mass="22942">MKPLSRNNLAAILSMVGFNGVVVVKKFILIFLFAKIFGLSVSRSKLMIGTDVYRDDKTGSPAFSIVVALVDWATFSVDACVLAVTDCSVASDGNNDDDFSAEDSKAEEATDSSLTPSSEVGAGAVVSDSECFWRLPGLSGFSAKNLMDRIGNKHYKIIIQAVQKEAGSVFNFAKFKQKDLRMIELKNTGLVKHNMANRRNPHADADGGYGFN</sequence>
<proteinExistence type="predicted"/>
<evidence type="ECO:0000313" key="4">
    <source>
        <dbReference type="WBParaSite" id="nRc.2.0.1.t34113-RA"/>
    </source>
</evidence>
<protein>
    <submittedName>
        <fullName evidence="4">Uncharacterized protein</fullName>
    </submittedName>
</protein>
<reference evidence="4" key="1">
    <citation type="submission" date="2022-11" db="UniProtKB">
        <authorList>
            <consortium name="WormBaseParasite"/>
        </authorList>
    </citation>
    <scope>IDENTIFICATION</scope>
</reference>
<accession>A0A915K701</accession>
<dbReference type="Proteomes" id="UP000887565">
    <property type="component" value="Unplaced"/>
</dbReference>
<dbReference type="WBParaSite" id="nRc.2.0.1.t34113-RA">
    <property type="protein sequence ID" value="nRc.2.0.1.t34113-RA"/>
    <property type="gene ID" value="nRc.2.0.1.g34113"/>
</dbReference>
<name>A0A915K701_ROMCU</name>
<keyword evidence="2" id="KW-1133">Transmembrane helix</keyword>
<evidence type="ECO:0000313" key="3">
    <source>
        <dbReference type="Proteomes" id="UP000887565"/>
    </source>
</evidence>
<feature type="transmembrane region" description="Helical" evidence="2">
    <location>
        <begin position="12"/>
        <end position="37"/>
    </location>
</feature>
<keyword evidence="2" id="KW-0472">Membrane</keyword>
<dbReference type="AlphaFoldDB" id="A0A915K701"/>
<evidence type="ECO:0000256" key="2">
    <source>
        <dbReference type="SAM" id="Phobius"/>
    </source>
</evidence>
<keyword evidence="3" id="KW-1185">Reference proteome</keyword>
<organism evidence="3 4">
    <name type="scientific">Romanomermis culicivorax</name>
    <name type="common">Nematode worm</name>
    <dbReference type="NCBI Taxonomy" id="13658"/>
    <lineage>
        <taxon>Eukaryota</taxon>
        <taxon>Metazoa</taxon>
        <taxon>Ecdysozoa</taxon>
        <taxon>Nematoda</taxon>
        <taxon>Enoplea</taxon>
        <taxon>Dorylaimia</taxon>
        <taxon>Mermithida</taxon>
        <taxon>Mermithoidea</taxon>
        <taxon>Mermithidae</taxon>
        <taxon>Romanomermis</taxon>
    </lineage>
</organism>
<feature type="region of interest" description="Disordered" evidence="1">
    <location>
        <begin position="98"/>
        <end position="121"/>
    </location>
</feature>
<evidence type="ECO:0000256" key="1">
    <source>
        <dbReference type="SAM" id="MobiDB-lite"/>
    </source>
</evidence>
<keyword evidence="2" id="KW-0812">Transmembrane</keyword>